<evidence type="ECO:0000313" key="5">
    <source>
        <dbReference type="EMBL" id="CAH3111192.1"/>
    </source>
</evidence>
<dbReference type="InterPro" id="IPR008930">
    <property type="entry name" value="Terpenoid_cyclase/PrenylTrfase"/>
</dbReference>
<evidence type="ECO:0000256" key="1">
    <source>
        <dbReference type="ARBA" id="ARBA00004613"/>
    </source>
</evidence>
<dbReference type="Gene3D" id="1.50.10.20">
    <property type="match status" value="2"/>
</dbReference>
<dbReference type="InterPro" id="IPR027954">
    <property type="entry name" value="Transcobalamin-like_C"/>
</dbReference>
<name>A0ABN8NMU1_9CNID</name>
<dbReference type="PANTHER" id="PTHR10559">
    <property type="entry name" value="TRANSCOBALAMIN-1/GASTRIC INTRINSIC FACTOR"/>
    <property type="match status" value="1"/>
</dbReference>
<sequence length="815" mass="90936">MDVMFAMRTPCVPSNIDHIIEVADFTDPGLLRIRLTLNWFVVVVLPSQVFSRNDVYRRSRFFQTSLIRSAVKAAEWLQNQQDENGTYGEGHVTAAALHSSGLIGYPVERKADLLTAEIIKNDLGSIHGARLGSYILGAMATCQDPHNINQSSLILALKSKLDKYPHLNFDHPYQYSWAVMALCSSGNILGKKKSDYAKKVMNDINRHLDRNKSFSVDTLSMQVLALTCIKKTRKRRDARGLQKKLRASINKASEELKNRQINDSTFGENEVSAALASQALLAAEAKKTKCTTTMRWLLSRQKPDGSFTNLMATIAVLPTLIGALPFDVQNRSCPTSTTGEEEENEMINVCVELQFEANKYSKGKSPPPRVCVKVLNGTNAHDILKVAVNEHPCYNFTAVNTSWGHMITSICEIEQRHSDKFYWMVKIDGKSAATGIDDLIPSDGSNLLFEYKKLNWGKLIGYPVEKGADVLTAGIIKNDIGSMPGGRVGSYILGAMATCQDPHHVNQSKLIRALKTKLDKYPHLGFNHPFQYSWAVMALCSTGIDLGKKKLAYTKKVMESSKQRLAREEGCTGDTLHMQVLALTCVEKTLKRNDSRWLKEKIRDAIKRASDRIVKSQMNDSTFGENVVTAALASQALLAAEATTDHCPKTMGWLVSRQKPDGSFTNLLGTMYVLPSLIGALPYDLQHIPCPKNTTGVEEDTKMINVCVELQFEVNKYSKGKTPPPRACVNVLKGTNAHDILTMALKEHPCYKFTVKMTSWGRSIMSICDITRRPVDKYYWMIKINGKSATTGIDNLRPSDGSHLLFEYKKLYWGE</sequence>
<evidence type="ECO:0000256" key="3">
    <source>
        <dbReference type="ARBA" id="ARBA00022729"/>
    </source>
</evidence>
<evidence type="ECO:0000313" key="6">
    <source>
        <dbReference type="Proteomes" id="UP001159405"/>
    </source>
</evidence>
<evidence type="ECO:0000256" key="2">
    <source>
        <dbReference type="ARBA" id="ARBA00022525"/>
    </source>
</evidence>
<gene>
    <name evidence="5" type="ORF">PLOB_00019864</name>
</gene>
<dbReference type="InterPro" id="IPR051588">
    <property type="entry name" value="Cobalamin_Transport"/>
</dbReference>
<dbReference type="Pfam" id="PF01122">
    <property type="entry name" value="Cobalamin_bind"/>
    <property type="match status" value="2"/>
</dbReference>
<keyword evidence="3" id="KW-0732">Signal</keyword>
<evidence type="ECO:0000259" key="4">
    <source>
        <dbReference type="Pfam" id="PF14478"/>
    </source>
</evidence>
<protein>
    <recommendedName>
        <fullName evidence="4">Transcobalamin-like C-terminal domain-containing protein</fullName>
    </recommendedName>
</protein>
<dbReference type="EMBL" id="CALNXK010000023">
    <property type="protein sequence ID" value="CAH3111192.1"/>
    <property type="molecule type" value="Genomic_DNA"/>
</dbReference>
<dbReference type="InterPro" id="IPR002157">
    <property type="entry name" value="Cbl-bd_prot"/>
</dbReference>
<feature type="domain" description="Transcobalamin-like C-terminal" evidence="4">
    <location>
        <begin position="402"/>
        <end position="453"/>
    </location>
</feature>
<dbReference type="PANTHER" id="PTHR10559:SF18">
    <property type="entry name" value="TRANSCOBALAMIN II"/>
    <property type="match status" value="1"/>
</dbReference>
<feature type="domain" description="Transcobalamin-like C-terminal" evidence="4">
    <location>
        <begin position="764"/>
        <end position="810"/>
    </location>
</feature>
<dbReference type="Gene3D" id="2.170.130.30">
    <property type="match status" value="2"/>
</dbReference>
<comment type="caution">
    <text evidence="5">The sequence shown here is derived from an EMBL/GenBank/DDBJ whole genome shotgun (WGS) entry which is preliminary data.</text>
</comment>
<keyword evidence="6" id="KW-1185">Reference proteome</keyword>
<organism evidence="5 6">
    <name type="scientific">Porites lobata</name>
    <dbReference type="NCBI Taxonomy" id="104759"/>
    <lineage>
        <taxon>Eukaryota</taxon>
        <taxon>Metazoa</taxon>
        <taxon>Cnidaria</taxon>
        <taxon>Anthozoa</taxon>
        <taxon>Hexacorallia</taxon>
        <taxon>Scleractinia</taxon>
        <taxon>Fungiina</taxon>
        <taxon>Poritidae</taxon>
        <taxon>Porites</taxon>
    </lineage>
</organism>
<reference evidence="5 6" key="1">
    <citation type="submission" date="2022-05" db="EMBL/GenBank/DDBJ databases">
        <authorList>
            <consortium name="Genoscope - CEA"/>
            <person name="William W."/>
        </authorList>
    </citation>
    <scope>NUCLEOTIDE SEQUENCE [LARGE SCALE GENOMIC DNA]</scope>
</reference>
<comment type="subcellular location">
    <subcellularLocation>
        <location evidence="1">Secreted</location>
    </subcellularLocation>
</comment>
<proteinExistence type="predicted"/>
<dbReference type="Pfam" id="PF14478">
    <property type="entry name" value="DUF4430"/>
    <property type="match status" value="2"/>
</dbReference>
<dbReference type="SUPFAM" id="SSF48239">
    <property type="entry name" value="Terpenoid cyclases/Protein prenyltransferases"/>
    <property type="match status" value="2"/>
</dbReference>
<accession>A0ABN8NMU1</accession>
<keyword evidence="2" id="KW-0964">Secreted</keyword>
<dbReference type="Proteomes" id="UP001159405">
    <property type="component" value="Unassembled WGS sequence"/>
</dbReference>